<dbReference type="Proteomes" id="UP000566819">
    <property type="component" value="Unassembled WGS sequence"/>
</dbReference>
<dbReference type="AlphaFoldDB" id="A0A8H4RX64"/>
<dbReference type="GO" id="GO:0006979">
    <property type="term" value="P:response to oxidative stress"/>
    <property type="evidence" value="ECO:0007669"/>
    <property type="project" value="InterPro"/>
</dbReference>
<evidence type="ECO:0000313" key="8">
    <source>
        <dbReference type="EMBL" id="KAF4636609.1"/>
    </source>
</evidence>
<dbReference type="Pfam" id="PF08622">
    <property type="entry name" value="Svf1"/>
    <property type="match status" value="1"/>
</dbReference>
<feature type="domain" description="DUF2231" evidence="6">
    <location>
        <begin position="3"/>
        <end position="160"/>
    </location>
</feature>
<proteinExistence type="inferred from homology"/>
<keyword evidence="4" id="KW-1133">Transmembrane helix</keyword>
<evidence type="ECO:0000256" key="1">
    <source>
        <dbReference type="ARBA" id="ARBA00004496"/>
    </source>
</evidence>
<dbReference type="InterPro" id="IPR019251">
    <property type="entry name" value="DUF2231_TM"/>
</dbReference>
<evidence type="ECO:0000256" key="4">
    <source>
        <dbReference type="SAM" id="Phobius"/>
    </source>
</evidence>
<dbReference type="GO" id="GO:0005737">
    <property type="term" value="C:cytoplasm"/>
    <property type="evidence" value="ECO:0007669"/>
    <property type="project" value="UniProtKB-SubCell"/>
</dbReference>
<feature type="domain" description="Svf1-like N-terminal" evidence="5">
    <location>
        <begin position="252"/>
        <end position="412"/>
    </location>
</feature>
<feature type="transmembrane region" description="Helical" evidence="4">
    <location>
        <begin position="51"/>
        <end position="77"/>
    </location>
</feature>
<sequence>MAGKPIHPATVHFPITFITLAGLLDLLHGAAESPITSSFVASAVKTIGLDFPLSVVPVLSFYATILALITIVPAILSGGSQLLPLIQRDGFGTAKARAALAHALLNDVATAMLGYNFWTRRTVVNYVPNTTNIALSGALALPLVLFAASLGGELVYTYGGGGWEGRHKIIEVPFPSTTHDNTTSQHNPKRLPANSFKMMNWAKQQMANVVGTQEPIYGPSAIQSVALQTETTPYTELTRDDMKWVNMDTTSVETQTFHLTAASGHLGLAQVIYSNVAGLRTTVQFNSKIFYPKSESKPNMWSSSQLSDVEFNEEKTNFYAENCAIELSEDGKTYKIKSATNPKAIVNLTVTRTSPGFVVGKNGTTYYGTDPKAPWGSMRHAFWPRNTVEGSIITEDGPVDFKGTAVFVHALQGMKPHHAAAKWKFIDFEGPTYSAIMMEFITPKSYGSTAVNVGGITKDGEILIAGSSNSALHTKIKGDPENDWPVPEAIKGEWKGKTKDGKDVDAVLESPLGERLDKIDVMAEVPGFVKSIVAAAAGTKPYIYQFSPDAPVSLKLKIGDEEITEEGSLFTEAVFLCE</sequence>
<dbReference type="SUPFAM" id="SSF159245">
    <property type="entry name" value="AttH-like"/>
    <property type="match status" value="1"/>
</dbReference>
<reference evidence="8 9" key="1">
    <citation type="submission" date="2020-03" db="EMBL/GenBank/DDBJ databases">
        <title>Draft Genome Sequence of Cudoniella acicularis.</title>
        <authorList>
            <person name="Buettner E."/>
            <person name="Kellner H."/>
        </authorList>
    </citation>
    <scope>NUCLEOTIDE SEQUENCE [LARGE SCALE GENOMIC DNA]</scope>
    <source>
        <strain evidence="8 9">DSM 108380</strain>
    </source>
</reference>
<evidence type="ECO:0000313" key="9">
    <source>
        <dbReference type="Proteomes" id="UP000566819"/>
    </source>
</evidence>
<dbReference type="Pfam" id="PF09990">
    <property type="entry name" value="DUF2231"/>
    <property type="match status" value="1"/>
</dbReference>
<dbReference type="InterPro" id="IPR033394">
    <property type="entry name" value="Svf1-like_C"/>
</dbReference>
<dbReference type="InterPro" id="IPR051385">
    <property type="entry name" value="Ceramide-binding_SVF1"/>
</dbReference>
<keyword evidence="9" id="KW-1185">Reference proteome</keyword>
<name>A0A8H4RX64_9HELO</name>
<comment type="caution">
    <text evidence="8">The sequence shown here is derived from an EMBL/GenBank/DDBJ whole genome shotgun (WGS) entry which is preliminary data.</text>
</comment>
<keyword evidence="3" id="KW-0963">Cytoplasm</keyword>
<evidence type="ECO:0000256" key="3">
    <source>
        <dbReference type="ARBA" id="ARBA00022490"/>
    </source>
</evidence>
<evidence type="ECO:0008006" key="10">
    <source>
        <dbReference type="Google" id="ProtNLM"/>
    </source>
</evidence>
<comment type="subcellular location">
    <subcellularLocation>
        <location evidence="1">Cytoplasm</location>
    </subcellularLocation>
</comment>
<evidence type="ECO:0000259" key="5">
    <source>
        <dbReference type="Pfam" id="PF08622"/>
    </source>
</evidence>
<dbReference type="PANTHER" id="PTHR47107:SF1">
    <property type="entry name" value="CERAMIDE-BINDING PROTEIN SVF1-RELATED"/>
    <property type="match status" value="1"/>
</dbReference>
<feature type="transmembrane region" description="Helical" evidence="4">
    <location>
        <begin position="98"/>
        <end position="118"/>
    </location>
</feature>
<dbReference type="OrthoDB" id="2590239at2759"/>
<dbReference type="InterPro" id="IPR013931">
    <property type="entry name" value="Svf1-like_N"/>
</dbReference>
<feature type="domain" description="Svf1-like C-terminal" evidence="7">
    <location>
        <begin position="414"/>
        <end position="576"/>
    </location>
</feature>
<dbReference type="EMBL" id="JAAMPI010000057">
    <property type="protein sequence ID" value="KAF4636609.1"/>
    <property type="molecule type" value="Genomic_DNA"/>
</dbReference>
<evidence type="ECO:0000259" key="7">
    <source>
        <dbReference type="Pfam" id="PF17187"/>
    </source>
</evidence>
<protein>
    <recommendedName>
        <fullName evidence="10">Oxidative stress survival, Svf1-like protein</fullName>
    </recommendedName>
</protein>
<evidence type="ECO:0000256" key="2">
    <source>
        <dbReference type="ARBA" id="ARBA00009069"/>
    </source>
</evidence>
<comment type="similarity">
    <text evidence="2">Belongs to the SVF1 family.</text>
</comment>
<feature type="transmembrane region" description="Helical" evidence="4">
    <location>
        <begin position="138"/>
        <end position="158"/>
    </location>
</feature>
<dbReference type="PANTHER" id="PTHR47107">
    <property type="entry name" value="SVF1-LIKE PROTEIN YDR222W-RELATED"/>
    <property type="match status" value="1"/>
</dbReference>
<keyword evidence="4" id="KW-0812">Transmembrane</keyword>
<organism evidence="8 9">
    <name type="scientific">Cudoniella acicularis</name>
    <dbReference type="NCBI Taxonomy" id="354080"/>
    <lineage>
        <taxon>Eukaryota</taxon>
        <taxon>Fungi</taxon>
        <taxon>Dikarya</taxon>
        <taxon>Ascomycota</taxon>
        <taxon>Pezizomycotina</taxon>
        <taxon>Leotiomycetes</taxon>
        <taxon>Helotiales</taxon>
        <taxon>Tricladiaceae</taxon>
        <taxon>Cudoniella</taxon>
    </lineage>
</organism>
<keyword evidence="4" id="KW-0472">Membrane</keyword>
<evidence type="ECO:0000259" key="6">
    <source>
        <dbReference type="Pfam" id="PF09990"/>
    </source>
</evidence>
<gene>
    <name evidence="8" type="ORF">G7Y89_g1472</name>
</gene>
<dbReference type="Pfam" id="PF17187">
    <property type="entry name" value="Svf1_C"/>
    <property type="match status" value="1"/>
</dbReference>
<accession>A0A8H4RX64</accession>